<keyword evidence="3" id="KW-1185">Reference proteome</keyword>
<protein>
    <submittedName>
        <fullName evidence="2">Uncharacterized protein</fullName>
    </submittedName>
</protein>
<evidence type="ECO:0000313" key="2">
    <source>
        <dbReference type="EMBL" id="MBO1805159.1"/>
    </source>
</evidence>
<dbReference type="EMBL" id="JAGDYL010000009">
    <property type="protein sequence ID" value="MBO1805159.1"/>
    <property type="molecule type" value="Genomic_DNA"/>
</dbReference>
<name>A0A939LUR8_9MICO</name>
<keyword evidence="1" id="KW-0472">Membrane</keyword>
<dbReference type="Proteomes" id="UP000664398">
    <property type="component" value="Unassembled WGS sequence"/>
</dbReference>
<keyword evidence="1" id="KW-1133">Transmembrane helix</keyword>
<feature type="transmembrane region" description="Helical" evidence="1">
    <location>
        <begin position="12"/>
        <end position="30"/>
    </location>
</feature>
<comment type="caution">
    <text evidence="2">The sequence shown here is derived from an EMBL/GenBank/DDBJ whole genome shotgun (WGS) entry which is preliminary data.</text>
</comment>
<accession>A0A939LUR8</accession>
<reference evidence="2" key="1">
    <citation type="submission" date="2021-03" db="EMBL/GenBank/DDBJ databases">
        <title>Leucobacter chromiisoli sp. nov., isolated from chromium-containing soil of chemical plant.</title>
        <authorList>
            <person name="Xu Z."/>
        </authorList>
    </citation>
    <scope>NUCLEOTIDE SEQUENCE</scope>
    <source>
        <strain evidence="2">A2</strain>
    </source>
</reference>
<proteinExistence type="predicted"/>
<dbReference type="AlphaFoldDB" id="A0A939LUR8"/>
<sequence length="59" mass="6441">MGENNERNIYRAIVLVLGLVAAIGLIWYLGQGGEGLQEDGIFELFSNLPDPNNQGHQGE</sequence>
<dbReference type="RefSeq" id="WP_208045637.1">
    <property type="nucleotide sequence ID" value="NZ_JAGDYL010000009.1"/>
</dbReference>
<gene>
    <name evidence="2" type="ORF">J4H91_07475</name>
</gene>
<evidence type="ECO:0000313" key="3">
    <source>
        <dbReference type="Proteomes" id="UP000664398"/>
    </source>
</evidence>
<keyword evidence="1" id="KW-0812">Transmembrane</keyword>
<evidence type="ECO:0000256" key="1">
    <source>
        <dbReference type="SAM" id="Phobius"/>
    </source>
</evidence>
<organism evidence="2 3">
    <name type="scientific">Leucobacter ruminantium</name>
    <dbReference type="NCBI Taxonomy" id="1289170"/>
    <lineage>
        <taxon>Bacteria</taxon>
        <taxon>Bacillati</taxon>
        <taxon>Actinomycetota</taxon>
        <taxon>Actinomycetes</taxon>
        <taxon>Micrococcales</taxon>
        <taxon>Microbacteriaceae</taxon>
        <taxon>Leucobacter</taxon>
    </lineage>
</organism>